<comment type="caution">
    <text evidence="7">The sequence shown here is derived from an EMBL/GenBank/DDBJ whole genome shotgun (WGS) entry which is preliminary data.</text>
</comment>
<feature type="domain" description="ABC transmembrane type-1" evidence="6">
    <location>
        <begin position="1"/>
        <end position="179"/>
    </location>
</feature>
<keyword evidence="7" id="KW-0067">ATP-binding</keyword>
<keyword evidence="3 5" id="KW-1133">Transmembrane helix</keyword>
<dbReference type="GO" id="GO:0005524">
    <property type="term" value="F:ATP binding"/>
    <property type="evidence" value="ECO:0007669"/>
    <property type="project" value="UniProtKB-KW"/>
</dbReference>
<feature type="transmembrane region" description="Helical" evidence="5">
    <location>
        <begin position="41"/>
        <end position="60"/>
    </location>
</feature>
<evidence type="ECO:0000313" key="8">
    <source>
        <dbReference type="Proteomes" id="UP000274822"/>
    </source>
</evidence>
<evidence type="ECO:0000256" key="1">
    <source>
        <dbReference type="ARBA" id="ARBA00004141"/>
    </source>
</evidence>
<name>A0A433PQ20_9FUNG</name>
<dbReference type="GO" id="GO:0005774">
    <property type="term" value="C:vacuolar membrane"/>
    <property type="evidence" value="ECO:0007669"/>
    <property type="project" value="TreeGrafter"/>
</dbReference>
<feature type="transmembrane region" description="Helical" evidence="5">
    <location>
        <begin position="12"/>
        <end position="35"/>
    </location>
</feature>
<evidence type="ECO:0000256" key="4">
    <source>
        <dbReference type="ARBA" id="ARBA00023136"/>
    </source>
</evidence>
<accession>A0A433PQ20</accession>
<keyword evidence="2 5" id="KW-0812">Transmembrane</keyword>
<dbReference type="PANTHER" id="PTHR24221">
    <property type="entry name" value="ATP-BINDING CASSETTE SUB-FAMILY B"/>
    <property type="match status" value="1"/>
</dbReference>
<proteinExistence type="predicted"/>
<evidence type="ECO:0000256" key="3">
    <source>
        <dbReference type="ARBA" id="ARBA00022989"/>
    </source>
</evidence>
<keyword evidence="8" id="KW-1185">Reference proteome</keyword>
<evidence type="ECO:0000256" key="2">
    <source>
        <dbReference type="ARBA" id="ARBA00022692"/>
    </source>
</evidence>
<dbReference type="PROSITE" id="PS50929">
    <property type="entry name" value="ABC_TM1F"/>
    <property type="match status" value="1"/>
</dbReference>
<dbReference type="SUPFAM" id="SSF90123">
    <property type="entry name" value="ABC transporter transmembrane region"/>
    <property type="match status" value="1"/>
</dbReference>
<protein>
    <submittedName>
        <fullName evidence="7">ATP-binding cassette, sub-family B, member 6</fullName>
    </submittedName>
</protein>
<dbReference type="GO" id="GO:0020037">
    <property type="term" value="F:heme binding"/>
    <property type="evidence" value="ECO:0007669"/>
    <property type="project" value="TreeGrafter"/>
</dbReference>
<evidence type="ECO:0000256" key="5">
    <source>
        <dbReference type="SAM" id="Phobius"/>
    </source>
</evidence>
<keyword evidence="7" id="KW-0547">Nucleotide-binding</keyword>
<dbReference type="InterPro" id="IPR036640">
    <property type="entry name" value="ABC1_TM_sf"/>
</dbReference>
<dbReference type="Pfam" id="PF00664">
    <property type="entry name" value="ABC_membrane"/>
    <property type="match status" value="1"/>
</dbReference>
<comment type="subcellular location">
    <subcellularLocation>
        <location evidence="1">Membrane</location>
        <topology evidence="1">Multi-pass membrane protein</topology>
    </subcellularLocation>
</comment>
<dbReference type="EMBL" id="RBNJ01021508">
    <property type="protein sequence ID" value="RUS19582.1"/>
    <property type="molecule type" value="Genomic_DNA"/>
</dbReference>
<sequence>MDRGTNSIIQLLSQIFFQIVPTLVDIVIAVLYFIIAFGWSFGTIVLTTMVLYIYITVAITEWRTSFRREMIELDNDARAKAVDSLLNFETVKYYNAEEFEVRRYARAIESFQVADFKSSSSLNVLNLSQNAVITAGLLVGCLLCAYKVVNGKLSVGDFVLFLTYILQLYQPVRETITFVLPLVLGYESRRCLDSPTSIPFYHHQLNFFGTYYRMIQSNFVDMEKMLALFKYDQTVKDASDAKELVVSHGAVTFGE</sequence>
<dbReference type="PANTHER" id="PTHR24221:SF654">
    <property type="entry name" value="ATP-BINDING CASSETTE SUB-FAMILY B MEMBER 6"/>
    <property type="match status" value="1"/>
</dbReference>
<reference evidence="7 8" key="1">
    <citation type="journal article" date="2018" name="New Phytol.">
        <title>Phylogenomics of Endogonaceae and evolution of mycorrhizas within Mucoromycota.</title>
        <authorList>
            <person name="Chang Y."/>
            <person name="Desiro A."/>
            <person name="Na H."/>
            <person name="Sandor L."/>
            <person name="Lipzen A."/>
            <person name="Clum A."/>
            <person name="Barry K."/>
            <person name="Grigoriev I.V."/>
            <person name="Martin F.M."/>
            <person name="Stajich J.E."/>
            <person name="Smith M.E."/>
            <person name="Bonito G."/>
            <person name="Spatafora J.W."/>
        </authorList>
    </citation>
    <scope>NUCLEOTIDE SEQUENCE [LARGE SCALE GENOMIC DNA]</scope>
    <source>
        <strain evidence="7 8">AD002</strain>
    </source>
</reference>
<gene>
    <name evidence="7" type="ORF">BC938DRAFT_475711</name>
</gene>
<dbReference type="GO" id="GO:0015439">
    <property type="term" value="F:ABC-type heme transporter activity"/>
    <property type="evidence" value="ECO:0007669"/>
    <property type="project" value="TreeGrafter"/>
</dbReference>
<dbReference type="InterPro" id="IPR039421">
    <property type="entry name" value="Type_1_exporter"/>
</dbReference>
<evidence type="ECO:0000313" key="7">
    <source>
        <dbReference type="EMBL" id="RUS19582.1"/>
    </source>
</evidence>
<evidence type="ECO:0000259" key="6">
    <source>
        <dbReference type="PROSITE" id="PS50929"/>
    </source>
</evidence>
<dbReference type="AlphaFoldDB" id="A0A433PQ20"/>
<dbReference type="InterPro" id="IPR011527">
    <property type="entry name" value="ABC1_TM_dom"/>
</dbReference>
<keyword evidence="4 5" id="KW-0472">Membrane</keyword>
<dbReference type="Proteomes" id="UP000274822">
    <property type="component" value="Unassembled WGS sequence"/>
</dbReference>
<dbReference type="Gene3D" id="1.20.1560.10">
    <property type="entry name" value="ABC transporter type 1, transmembrane domain"/>
    <property type="match status" value="1"/>
</dbReference>
<organism evidence="7 8">
    <name type="scientific">Jimgerdemannia flammicorona</name>
    <dbReference type="NCBI Taxonomy" id="994334"/>
    <lineage>
        <taxon>Eukaryota</taxon>
        <taxon>Fungi</taxon>
        <taxon>Fungi incertae sedis</taxon>
        <taxon>Mucoromycota</taxon>
        <taxon>Mucoromycotina</taxon>
        <taxon>Endogonomycetes</taxon>
        <taxon>Endogonales</taxon>
        <taxon>Endogonaceae</taxon>
        <taxon>Jimgerdemannia</taxon>
    </lineage>
</organism>